<reference evidence="1" key="1">
    <citation type="submission" date="2021-06" db="EMBL/GenBank/DDBJ databases">
        <authorList>
            <person name="Kallberg Y."/>
            <person name="Tangrot J."/>
            <person name="Rosling A."/>
        </authorList>
    </citation>
    <scope>NUCLEOTIDE SEQUENCE</scope>
    <source>
        <strain evidence="1">MA453B</strain>
    </source>
</reference>
<dbReference type="InterPro" id="IPR009003">
    <property type="entry name" value="Peptidase_S1_PA"/>
</dbReference>
<organism evidence="1 2">
    <name type="scientific">Dentiscutata erythropus</name>
    <dbReference type="NCBI Taxonomy" id="1348616"/>
    <lineage>
        <taxon>Eukaryota</taxon>
        <taxon>Fungi</taxon>
        <taxon>Fungi incertae sedis</taxon>
        <taxon>Mucoromycota</taxon>
        <taxon>Glomeromycotina</taxon>
        <taxon>Glomeromycetes</taxon>
        <taxon>Diversisporales</taxon>
        <taxon>Gigasporaceae</taxon>
        <taxon>Dentiscutata</taxon>
    </lineage>
</organism>
<sequence>MNFKYLKISLLLNFRYKKKVNPIKIEDNRRNLIKTEIEFRKEIGNIKGISDIGFGSVDEREVFIVTLLPETPIPNEIPPDFRNYPVLIDYGIVKGFHRNYHYLLELGISIGDINEVNACTLGLVTKLRSDLEKNYILTTKHGVGPVDTLVCQPGKIDLVNGMTSQDCANVTQYHCLEVDQDDHIIDYAFCEIKDNGRVNKIPNELCGLKRSIGSFDTSVNGTSGRIIKVEKVGRTTYHTRGDMCDLWVGFMSNNFNPPRRLVALKVNGDEKAFGEPGDSGSPVFDIDNKLVGILQSGVENRPYVYIIPINIIIEHMRNFHRMEFELA</sequence>
<comment type="caution">
    <text evidence="1">The sequence shown here is derived from an EMBL/GenBank/DDBJ whole genome shotgun (WGS) entry which is preliminary data.</text>
</comment>
<dbReference type="SUPFAM" id="SSF50494">
    <property type="entry name" value="Trypsin-like serine proteases"/>
    <property type="match status" value="1"/>
</dbReference>
<evidence type="ECO:0000313" key="2">
    <source>
        <dbReference type="Proteomes" id="UP000789405"/>
    </source>
</evidence>
<dbReference type="InterPro" id="IPR043504">
    <property type="entry name" value="Peptidase_S1_PA_chymotrypsin"/>
</dbReference>
<gene>
    <name evidence="1" type="ORF">DERYTH_LOCUS8821</name>
</gene>
<keyword evidence="2" id="KW-1185">Reference proteome</keyword>
<dbReference type="EMBL" id="CAJVPY010004640">
    <property type="protein sequence ID" value="CAG8624608.1"/>
    <property type="molecule type" value="Genomic_DNA"/>
</dbReference>
<dbReference type="Proteomes" id="UP000789405">
    <property type="component" value="Unassembled WGS sequence"/>
</dbReference>
<accession>A0A9N9GP45</accession>
<proteinExistence type="predicted"/>
<dbReference type="OrthoDB" id="2370033at2759"/>
<evidence type="ECO:0000313" key="1">
    <source>
        <dbReference type="EMBL" id="CAG8624608.1"/>
    </source>
</evidence>
<protein>
    <submittedName>
        <fullName evidence="1">21348_t:CDS:1</fullName>
    </submittedName>
</protein>
<dbReference type="AlphaFoldDB" id="A0A9N9GP45"/>
<name>A0A9N9GP45_9GLOM</name>
<dbReference type="Gene3D" id="2.40.10.10">
    <property type="entry name" value="Trypsin-like serine proteases"/>
    <property type="match status" value="1"/>
</dbReference>